<dbReference type="GO" id="GO:0030246">
    <property type="term" value="F:carbohydrate binding"/>
    <property type="evidence" value="ECO:0007669"/>
    <property type="project" value="UniProtKB-KW"/>
</dbReference>
<keyword evidence="3" id="KW-0430">Lectin</keyword>
<dbReference type="Proteomes" id="UP001166674">
    <property type="component" value="Unassembled WGS sequence"/>
</dbReference>
<keyword evidence="5 8" id="KW-0472">Membrane</keyword>
<dbReference type="InterPro" id="IPR052309">
    <property type="entry name" value="C-type_Lectin_Domain_Fam1"/>
</dbReference>
<evidence type="ECO:0000256" key="3">
    <source>
        <dbReference type="ARBA" id="ARBA00022734"/>
    </source>
</evidence>
<feature type="transmembrane region" description="Helical" evidence="8">
    <location>
        <begin position="29"/>
        <end position="53"/>
    </location>
</feature>
<dbReference type="Pfam" id="PF00059">
    <property type="entry name" value="Lectin_C"/>
    <property type="match status" value="2"/>
</dbReference>
<evidence type="ECO:0000256" key="6">
    <source>
        <dbReference type="ARBA" id="ARBA00023157"/>
    </source>
</evidence>
<evidence type="ECO:0000256" key="5">
    <source>
        <dbReference type="ARBA" id="ARBA00023136"/>
    </source>
</evidence>
<proteinExistence type="predicted"/>
<dbReference type="Gene3D" id="3.10.100.10">
    <property type="entry name" value="Mannose-Binding Protein A, subunit A"/>
    <property type="match status" value="2"/>
</dbReference>
<dbReference type="InterPro" id="IPR001304">
    <property type="entry name" value="C-type_lectin-like"/>
</dbReference>
<name>A0AA41T578_SCICA</name>
<dbReference type="SMART" id="SM00034">
    <property type="entry name" value="CLECT"/>
    <property type="match status" value="1"/>
</dbReference>
<evidence type="ECO:0000256" key="8">
    <source>
        <dbReference type="SAM" id="Phobius"/>
    </source>
</evidence>
<evidence type="ECO:0000313" key="10">
    <source>
        <dbReference type="EMBL" id="MBZ3884325.1"/>
    </source>
</evidence>
<dbReference type="EMBL" id="JAATJV010392571">
    <property type="protein sequence ID" value="MBZ3884325.1"/>
    <property type="molecule type" value="Genomic_DNA"/>
</dbReference>
<feature type="domain" description="C-type lectin" evidence="9">
    <location>
        <begin position="110"/>
        <end position="205"/>
    </location>
</feature>
<comment type="caution">
    <text evidence="10">The sequence shown here is derived from an EMBL/GenBank/DDBJ whole genome shotgun (WGS) entry which is preliminary data.</text>
</comment>
<keyword evidence="2 8" id="KW-0812">Transmembrane</keyword>
<evidence type="ECO:0000256" key="4">
    <source>
        <dbReference type="ARBA" id="ARBA00022989"/>
    </source>
</evidence>
<dbReference type="GO" id="GO:0005886">
    <property type="term" value="C:plasma membrane"/>
    <property type="evidence" value="ECO:0007669"/>
    <property type="project" value="TreeGrafter"/>
</dbReference>
<dbReference type="AlphaFoldDB" id="A0AA41T578"/>
<dbReference type="GO" id="GO:0004888">
    <property type="term" value="F:transmembrane signaling receptor activity"/>
    <property type="evidence" value="ECO:0007669"/>
    <property type="project" value="TreeGrafter"/>
</dbReference>
<evidence type="ECO:0000259" key="9">
    <source>
        <dbReference type="PROSITE" id="PS50041"/>
    </source>
</evidence>
<dbReference type="SUPFAM" id="SSF56436">
    <property type="entry name" value="C-type lectin-like"/>
    <property type="match status" value="2"/>
</dbReference>
<dbReference type="InterPro" id="IPR033992">
    <property type="entry name" value="NKR-like_CTLD"/>
</dbReference>
<keyword evidence="7" id="KW-0325">Glycoprotein</keyword>
<keyword evidence="11" id="KW-1185">Reference proteome</keyword>
<evidence type="ECO:0000256" key="7">
    <source>
        <dbReference type="ARBA" id="ARBA00023180"/>
    </source>
</evidence>
<evidence type="ECO:0000256" key="1">
    <source>
        <dbReference type="ARBA" id="ARBA00004167"/>
    </source>
</evidence>
<dbReference type="PANTHER" id="PTHR46490:SF2">
    <property type="entry name" value="C-TYPE LECTIN DOMAIN FAMILY 1 MEMBER B"/>
    <property type="match status" value="1"/>
</dbReference>
<keyword evidence="4 8" id="KW-1133">Transmembrane helix</keyword>
<comment type="subcellular location">
    <subcellularLocation>
        <location evidence="1">Membrane</location>
        <topology evidence="1">Single-pass membrane protein</topology>
    </subcellularLocation>
</comment>
<protein>
    <submittedName>
        <fullName evidence="10">C-type lectin domain family 1 member B</fullName>
    </submittedName>
</protein>
<reference evidence="10" key="1">
    <citation type="submission" date="2020-03" db="EMBL/GenBank/DDBJ databases">
        <title>Studies in the Genomics of Life Span.</title>
        <authorList>
            <person name="Glass D."/>
        </authorList>
    </citation>
    <scope>NUCLEOTIDE SEQUENCE</scope>
    <source>
        <strain evidence="10">SUZIE</strain>
        <tissue evidence="10">Muscle</tissue>
    </source>
</reference>
<accession>A0AA41T578</accession>
<dbReference type="PANTHER" id="PTHR46490">
    <property type="entry name" value="C-TYPE LECTIN DOMAIN FAMILY 12 MEMBER A-RELATED"/>
    <property type="match status" value="1"/>
</dbReference>
<dbReference type="PROSITE" id="PS50041">
    <property type="entry name" value="C_TYPE_LECTIN_2"/>
    <property type="match status" value="1"/>
</dbReference>
<evidence type="ECO:0000256" key="2">
    <source>
        <dbReference type="ARBA" id="ARBA00022692"/>
    </source>
</evidence>
<dbReference type="CDD" id="cd03593">
    <property type="entry name" value="CLECT_NK_receptors_like"/>
    <property type="match status" value="1"/>
</dbReference>
<dbReference type="InterPro" id="IPR016186">
    <property type="entry name" value="C-type_lectin-like/link_sf"/>
</dbReference>
<dbReference type="InterPro" id="IPR016187">
    <property type="entry name" value="CTDL_fold"/>
</dbReference>
<gene>
    <name evidence="10" type="ORF">SUZIE_177380</name>
</gene>
<evidence type="ECO:0000313" key="11">
    <source>
        <dbReference type="Proteomes" id="UP001166674"/>
    </source>
</evidence>
<organism evidence="10 11">
    <name type="scientific">Sciurus carolinensis</name>
    <name type="common">Eastern gray squirrel</name>
    <dbReference type="NCBI Taxonomy" id="30640"/>
    <lineage>
        <taxon>Eukaryota</taxon>
        <taxon>Metazoa</taxon>
        <taxon>Chordata</taxon>
        <taxon>Craniata</taxon>
        <taxon>Vertebrata</taxon>
        <taxon>Euteleostomi</taxon>
        <taxon>Mammalia</taxon>
        <taxon>Eutheria</taxon>
        <taxon>Euarchontoglires</taxon>
        <taxon>Glires</taxon>
        <taxon>Rodentia</taxon>
        <taxon>Sciuromorpha</taxon>
        <taxon>Sciuridae</taxon>
        <taxon>Sciurinae</taxon>
        <taxon>Sciurini</taxon>
        <taxon>Sciurus</taxon>
    </lineage>
</organism>
<dbReference type="GO" id="GO:0007165">
    <property type="term" value="P:signal transduction"/>
    <property type="evidence" value="ECO:0007669"/>
    <property type="project" value="TreeGrafter"/>
</dbReference>
<keyword evidence="6" id="KW-1015">Disulfide bond</keyword>
<sequence length="354" mass="40915">MQDEDGYITLNIKSRQPPLSSVDPASSSWWRVMALVLLILSVGMVVGLAALGIMSVTQQKYLQAEKESLSGTLQQLAKSFCQDLIKQLEQKQKGSFYHKCSPCDTKWRYYGNSCYGFFRHNLTWEESKQYCVDMNATLVKIVNQNILEYIKARTVLIRWVGLSRQNSNKAWMWEDGSVLSKNIFLSLTIYEHDSPPTKVFVKTWRYSITNTDVLSLKAEETEPVFNKHLHMILIQWVEVERSNVTQCARIPGPIGRNAVYQPRLLELTCYDFVSRNLHKLKAGNEYWVEVSQDGLQAPWLWQDDSSSPSDLLPIKKPQSTNQVCRYLRDNALFSANCNYWKYFICEKYALKSSI</sequence>